<evidence type="ECO:0000256" key="1">
    <source>
        <dbReference type="SAM" id="SignalP"/>
    </source>
</evidence>
<dbReference type="Proteomes" id="UP000217935">
    <property type="component" value="Chromosome"/>
</dbReference>
<proteinExistence type="predicted"/>
<feature type="chain" id="PRO_5012425822" description="ABC-type transport auxiliary lipoprotein component domain-containing protein" evidence="1">
    <location>
        <begin position="22"/>
        <end position="203"/>
    </location>
</feature>
<dbReference type="RefSeq" id="WP_096804641.1">
    <property type="nucleotide sequence ID" value="NZ_CP022196.1"/>
</dbReference>
<evidence type="ECO:0000313" key="3">
    <source>
        <dbReference type="Proteomes" id="UP000217935"/>
    </source>
</evidence>
<dbReference type="AlphaFoldDB" id="A0A291G8H7"/>
<dbReference type="KEGG" id="ceh:CEW89_01465"/>
<evidence type="ECO:0008006" key="4">
    <source>
        <dbReference type="Google" id="ProtNLM"/>
    </source>
</evidence>
<dbReference type="OrthoDB" id="7836640at2"/>
<feature type="signal peptide" evidence="1">
    <location>
        <begin position="1"/>
        <end position="21"/>
    </location>
</feature>
<dbReference type="PROSITE" id="PS51257">
    <property type="entry name" value="PROKAR_LIPOPROTEIN"/>
    <property type="match status" value="1"/>
</dbReference>
<keyword evidence="3" id="KW-1185">Reference proteome</keyword>
<reference evidence="2 3" key="1">
    <citation type="submission" date="2017-06" db="EMBL/GenBank/DDBJ databases">
        <title>Celeribacter sp. TSPH2 complete genome sequence.</title>
        <authorList>
            <person name="Woo J.-H."/>
            <person name="Kim H.-S."/>
        </authorList>
    </citation>
    <scope>NUCLEOTIDE SEQUENCE [LARGE SCALE GENOMIC DNA]</scope>
    <source>
        <strain evidence="2 3">TSPH2</strain>
    </source>
</reference>
<dbReference type="STRING" id="1758178.GCA_001550095_01536"/>
<protein>
    <recommendedName>
        <fullName evidence="4">ABC-type transport auxiliary lipoprotein component domain-containing protein</fullName>
    </recommendedName>
</protein>
<name>A0A291G8H7_9RHOB</name>
<sequence length="203" mass="21636">MKQTFKIAAALMLAVATSACTMETTSRAVPFELPLGAGGAEAVMIAPDFRVAKINVSVPDTLTVSEENGIKPRADIVWREDPFGNRYEQVKSVMEAGLNAGAQALDGVRAVVLDVQLVRFHAQTQKVRYSSLPSKHEIEFLLTVRDANTGAVIVPSHMVNATLNALGGNAAVAADRAGITQRMRIGEHLAGVIYGELTKPIAL</sequence>
<gene>
    <name evidence="2" type="ORF">CEW89_01465</name>
</gene>
<evidence type="ECO:0000313" key="2">
    <source>
        <dbReference type="EMBL" id="ATG46352.1"/>
    </source>
</evidence>
<keyword evidence="1" id="KW-0732">Signal</keyword>
<dbReference type="InterPro" id="IPR046705">
    <property type="entry name" value="DUF6778"/>
</dbReference>
<accession>A0A291G8H7</accession>
<dbReference type="EMBL" id="CP022196">
    <property type="protein sequence ID" value="ATG46352.1"/>
    <property type="molecule type" value="Genomic_DNA"/>
</dbReference>
<organism evidence="2 3">
    <name type="scientific">Celeribacter ethanolicus</name>
    <dbReference type="NCBI Taxonomy" id="1758178"/>
    <lineage>
        <taxon>Bacteria</taxon>
        <taxon>Pseudomonadati</taxon>
        <taxon>Pseudomonadota</taxon>
        <taxon>Alphaproteobacteria</taxon>
        <taxon>Rhodobacterales</taxon>
        <taxon>Roseobacteraceae</taxon>
        <taxon>Celeribacter</taxon>
    </lineage>
</organism>
<dbReference type="Pfam" id="PF20569">
    <property type="entry name" value="DUF6778"/>
    <property type="match status" value="1"/>
</dbReference>